<dbReference type="InParanoid" id="V4U3L7"/>
<evidence type="ECO:0000256" key="14">
    <source>
        <dbReference type="SAM" id="MobiDB-lite"/>
    </source>
</evidence>
<dbReference type="InterPro" id="IPR020568">
    <property type="entry name" value="Ribosomal_Su5_D2-typ_SF"/>
</dbReference>
<dbReference type="PANTHER" id="PTHR11252">
    <property type="entry name" value="POLYRIBONUCLEOTIDE NUCLEOTIDYLTRANSFERASE"/>
    <property type="match status" value="1"/>
</dbReference>
<dbReference type="eggNOG" id="KOG1067">
    <property type="taxonomic scope" value="Eukaryota"/>
</dbReference>
<dbReference type="GO" id="GO:0005829">
    <property type="term" value="C:cytosol"/>
    <property type="evidence" value="ECO:0007669"/>
    <property type="project" value="TreeGrafter"/>
</dbReference>
<dbReference type="SMART" id="SM00316">
    <property type="entry name" value="S1"/>
    <property type="match status" value="1"/>
</dbReference>
<evidence type="ECO:0000256" key="10">
    <source>
        <dbReference type="ARBA" id="ARBA00022884"/>
    </source>
</evidence>
<sequence length="645" mass="70221">MKLWQWLSFSFYKLIHELSTFDQDAVREISNEVKALVEMCGKPKMLDTIKLPPPELYKHVEEIAGEELVKVLQIKNKIPRRKALSSLEEKVLTILSEKGYVSKDETVGIVETIPDLLEDEDEDEEVVVDGEVDEGDVHIKPKSRKSTPMLFSEVDVKLVFKEVTSKFLRRRIVEGGRRSDGRFADGIRPISSRCGLLPRAHGSALFTRGETQSLAVITLGDKQMAQRIDNLESDDEVKRFYLQYSFPPSSVGEVGRIGAPSRREIGHGTLAERALEPVLPSDNDFPYTIRVESTITESNGSSSMASVCGGCLALQDAGVPIKCSIAGVAMGMVLDTDEFGGDGTPLILSDITGSEDASGDMDFKVAGNEDGITAFQMDIKVGGITLPVMKKALQQAKDGRRHILAEMLKCSPPPSNSLSKHAPLIHIMKVKPEKINLIIGSGGKKVKSIIEETGVEAIDTEDDGTVKITAKDLSSLEKSKAIISNLTMVPTVGDIYRNCEIKSIAPYGVFVEIAPGREGLCHISELSSNWLAKAEDVVKVGDLVDVKLIEVNDKGQLRLSRKALLPEADAENPPVKLPTGDPTKDAAASDKLVGSPKPKGSSSEDTVLPHKKVKVFKRPASPAKDRPYSNKDRTKKSSGKAVSSQ</sequence>
<evidence type="ECO:0000256" key="8">
    <source>
        <dbReference type="ARBA" id="ARBA00022722"/>
    </source>
</evidence>
<evidence type="ECO:0000256" key="1">
    <source>
        <dbReference type="ARBA" id="ARBA00007404"/>
    </source>
</evidence>
<dbReference type="NCBIfam" id="NF008805">
    <property type="entry name" value="PRK11824.1"/>
    <property type="match status" value="1"/>
</dbReference>
<dbReference type="PROSITE" id="PS50084">
    <property type="entry name" value="KH_TYPE_1"/>
    <property type="match status" value="1"/>
</dbReference>
<evidence type="ECO:0000256" key="11">
    <source>
        <dbReference type="ARBA" id="ARBA00022946"/>
    </source>
</evidence>
<dbReference type="EC" id="2.7.7.8" evidence="2"/>
<gene>
    <name evidence="16" type="ORF">CICLE_v10019242mg</name>
</gene>
<reference evidence="16 17" key="1">
    <citation type="submission" date="2013-10" db="EMBL/GenBank/DDBJ databases">
        <authorList>
            <consortium name="International Citrus Genome Consortium"/>
            <person name="Jenkins J."/>
            <person name="Schmutz J."/>
            <person name="Prochnik S."/>
            <person name="Rokhsar D."/>
            <person name="Gmitter F."/>
            <person name="Ollitrault P."/>
            <person name="Machado M."/>
            <person name="Talon M."/>
            <person name="Wincker P."/>
            <person name="Jaillon O."/>
            <person name="Morgante M."/>
        </authorList>
    </citation>
    <scope>NUCLEOTIDE SEQUENCE</scope>
    <source>
        <strain evidence="17">cv. Clemenules</strain>
    </source>
</reference>
<evidence type="ECO:0000313" key="17">
    <source>
        <dbReference type="Proteomes" id="UP000030687"/>
    </source>
</evidence>
<dbReference type="Gramene" id="ESR56746">
    <property type="protein sequence ID" value="ESR56746"/>
    <property type="gene ID" value="CICLE_v10019242mg"/>
</dbReference>
<evidence type="ECO:0000259" key="15">
    <source>
        <dbReference type="PROSITE" id="PS50126"/>
    </source>
</evidence>
<evidence type="ECO:0000256" key="3">
    <source>
        <dbReference type="ARBA" id="ARBA00022528"/>
    </source>
</evidence>
<evidence type="ECO:0000256" key="12">
    <source>
        <dbReference type="ARBA" id="ARBA00031451"/>
    </source>
</evidence>
<evidence type="ECO:0000256" key="5">
    <source>
        <dbReference type="ARBA" id="ARBA00022664"/>
    </source>
</evidence>
<dbReference type="InterPro" id="IPR001247">
    <property type="entry name" value="ExoRNase_PH_dom1"/>
</dbReference>
<dbReference type="Gene3D" id="3.30.1370.10">
    <property type="entry name" value="K Homology domain, type 1"/>
    <property type="match status" value="1"/>
</dbReference>
<dbReference type="InterPro" id="IPR004087">
    <property type="entry name" value="KH_dom"/>
</dbReference>
<keyword evidence="9" id="KW-0378">Hydrolase</keyword>
<dbReference type="AlphaFoldDB" id="V4U3L7"/>
<dbReference type="InterPro" id="IPR027408">
    <property type="entry name" value="PNPase/RNase_PH_dom_sf"/>
</dbReference>
<dbReference type="STRING" id="85681.V4U3L7"/>
<keyword evidence="11" id="KW-0809">Transit peptide</keyword>
<dbReference type="Proteomes" id="UP000030687">
    <property type="component" value="Unassembled WGS sequence"/>
</dbReference>
<dbReference type="SUPFAM" id="SSF55666">
    <property type="entry name" value="Ribonuclease PH domain 2-like"/>
    <property type="match status" value="1"/>
</dbReference>
<dbReference type="Pfam" id="PF01138">
    <property type="entry name" value="RNase_PH"/>
    <property type="match status" value="1"/>
</dbReference>
<dbReference type="FunFam" id="3.30.230.70:FF:000013">
    <property type="entry name" value="Polyribonucleotide nucleotidyltransferase"/>
    <property type="match status" value="1"/>
</dbReference>
<keyword evidence="4" id="KW-0934">Plastid</keyword>
<dbReference type="CDD" id="cd04472">
    <property type="entry name" value="S1_PNPase"/>
    <property type="match status" value="1"/>
</dbReference>
<dbReference type="OMA" id="HAPRMMR"/>
<dbReference type="GO" id="GO:0003723">
    <property type="term" value="F:RNA binding"/>
    <property type="evidence" value="ECO:0007669"/>
    <property type="project" value="UniProtKB-UniRule"/>
</dbReference>
<dbReference type="PANTHER" id="PTHR11252:SF0">
    <property type="entry name" value="POLYRIBONUCLEOTIDE NUCLEOTIDYLTRANSFERASE 1, MITOCHONDRIAL"/>
    <property type="match status" value="1"/>
</dbReference>
<dbReference type="KEGG" id="cic:CICLE_v10019242mg"/>
<dbReference type="Gene3D" id="3.30.230.70">
    <property type="entry name" value="GHMP Kinase, N-terminal domain"/>
    <property type="match status" value="1"/>
</dbReference>
<dbReference type="SUPFAM" id="SSF54211">
    <property type="entry name" value="Ribosomal protein S5 domain 2-like"/>
    <property type="match status" value="1"/>
</dbReference>
<keyword evidence="3" id="KW-0150">Chloroplast</keyword>
<dbReference type="SUPFAM" id="SSF54791">
    <property type="entry name" value="Eukaryotic type KH-domain (KH-domain type I)"/>
    <property type="match status" value="1"/>
</dbReference>
<keyword evidence="10 13" id="KW-0694">RNA-binding</keyword>
<keyword evidence="5" id="KW-0507">mRNA processing</keyword>
<dbReference type="InterPro" id="IPR012340">
    <property type="entry name" value="NA-bd_OB-fold"/>
</dbReference>
<dbReference type="FunFam" id="3.30.1370.10:FF:000001">
    <property type="entry name" value="Polyribonucleotide nucleotidyltransferase"/>
    <property type="match status" value="1"/>
</dbReference>
<dbReference type="Pfam" id="PF00013">
    <property type="entry name" value="KH_1"/>
    <property type="match status" value="1"/>
</dbReference>
<dbReference type="InterPro" id="IPR012162">
    <property type="entry name" value="PNPase"/>
</dbReference>
<dbReference type="InterPro" id="IPR036345">
    <property type="entry name" value="ExoRNase_PH_dom2_sf"/>
</dbReference>
<dbReference type="InterPro" id="IPR004088">
    <property type="entry name" value="KH_dom_type_1"/>
</dbReference>
<evidence type="ECO:0000256" key="7">
    <source>
        <dbReference type="ARBA" id="ARBA00022695"/>
    </source>
</evidence>
<evidence type="ECO:0000256" key="6">
    <source>
        <dbReference type="ARBA" id="ARBA00022679"/>
    </source>
</evidence>
<dbReference type="PROSITE" id="PS50126">
    <property type="entry name" value="S1"/>
    <property type="match status" value="1"/>
</dbReference>
<protein>
    <recommendedName>
        <fullName evidence="2">polyribonucleotide nucleotidyltransferase</fullName>
        <ecNumber evidence="2">2.7.7.8</ecNumber>
    </recommendedName>
    <alternativeName>
        <fullName evidence="12">Polynucleotide phosphorylase 1</fullName>
    </alternativeName>
</protein>
<organism evidence="16 17">
    <name type="scientific">Citrus clementina</name>
    <name type="common">Clementine</name>
    <name type="synonym">Citrus deliciosa x Citrus sinensis</name>
    <dbReference type="NCBI Taxonomy" id="85681"/>
    <lineage>
        <taxon>Eukaryota</taxon>
        <taxon>Viridiplantae</taxon>
        <taxon>Streptophyta</taxon>
        <taxon>Embryophyta</taxon>
        <taxon>Tracheophyta</taxon>
        <taxon>Spermatophyta</taxon>
        <taxon>Magnoliopsida</taxon>
        <taxon>eudicotyledons</taxon>
        <taxon>Gunneridae</taxon>
        <taxon>Pentapetalae</taxon>
        <taxon>rosids</taxon>
        <taxon>malvids</taxon>
        <taxon>Sapindales</taxon>
        <taxon>Rutaceae</taxon>
        <taxon>Aurantioideae</taxon>
        <taxon>Citrus</taxon>
    </lineage>
</organism>
<name>V4U3L7_CITCL</name>
<dbReference type="SUPFAM" id="SSF46915">
    <property type="entry name" value="Polynucleotide phosphorylase/guanosine pentaphosphate synthase (PNPase/GPSI), domain 3"/>
    <property type="match status" value="1"/>
</dbReference>
<evidence type="ECO:0000256" key="4">
    <source>
        <dbReference type="ARBA" id="ARBA00022640"/>
    </source>
</evidence>
<dbReference type="Gene3D" id="2.40.50.140">
    <property type="entry name" value="Nucleic acid-binding proteins"/>
    <property type="match status" value="1"/>
</dbReference>
<dbReference type="OrthoDB" id="437922at2759"/>
<accession>V4U3L7</accession>
<dbReference type="GO" id="GO:0009570">
    <property type="term" value="C:chloroplast stroma"/>
    <property type="evidence" value="ECO:0007669"/>
    <property type="project" value="TreeGrafter"/>
</dbReference>
<evidence type="ECO:0000256" key="9">
    <source>
        <dbReference type="ARBA" id="ARBA00022801"/>
    </source>
</evidence>
<evidence type="ECO:0000313" key="16">
    <source>
        <dbReference type="EMBL" id="ESR56746.1"/>
    </source>
</evidence>
<dbReference type="InterPro" id="IPR036456">
    <property type="entry name" value="PNPase_PH_RNA-bd_sf"/>
</dbReference>
<dbReference type="NCBIfam" id="TIGR03591">
    <property type="entry name" value="polynuc_phos"/>
    <property type="match status" value="1"/>
</dbReference>
<keyword evidence="7" id="KW-0548">Nucleotidyltransferase</keyword>
<keyword evidence="17" id="KW-1185">Reference proteome</keyword>
<comment type="similarity">
    <text evidence="1">Belongs to the polyribonucleotide nucleotidyltransferase family.</text>
</comment>
<evidence type="ECO:0000256" key="2">
    <source>
        <dbReference type="ARBA" id="ARBA00012416"/>
    </source>
</evidence>
<dbReference type="GO" id="GO:0000965">
    <property type="term" value="P:mitochondrial RNA 3'-end processing"/>
    <property type="evidence" value="ECO:0007669"/>
    <property type="project" value="TreeGrafter"/>
</dbReference>
<dbReference type="GO" id="GO:0006397">
    <property type="term" value="P:mRNA processing"/>
    <property type="evidence" value="ECO:0007669"/>
    <property type="project" value="UniProtKB-KW"/>
</dbReference>
<dbReference type="Pfam" id="PF00575">
    <property type="entry name" value="S1"/>
    <property type="match status" value="1"/>
</dbReference>
<dbReference type="GO" id="GO:0000175">
    <property type="term" value="F:3'-5'-RNA exonuclease activity"/>
    <property type="evidence" value="ECO:0007669"/>
    <property type="project" value="TreeGrafter"/>
</dbReference>
<dbReference type="GO" id="GO:0004654">
    <property type="term" value="F:polyribonucleotide nucleotidyltransferase activity"/>
    <property type="evidence" value="ECO:0007669"/>
    <property type="project" value="UniProtKB-EC"/>
</dbReference>
<dbReference type="InterPro" id="IPR036612">
    <property type="entry name" value="KH_dom_type_1_sf"/>
</dbReference>
<proteinExistence type="inferred from homology"/>
<dbReference type="SUPFAM" id="SSF50249">
    <property type="entry name" value="Nucleic acid-binding proteins"/>
    <property type="match status" value="1"/>
</dbReference>
<dbReference type="CDD" id="cd02393">
    <property type="entry name" value="KH-I_PNPase"/>
    <property type="match status" value="1"/>
</dbReference>
<feature type="compositionally biased region" description="Basic and acidic residues" evidence="14">
    <location>
        <begin position="623"/>
        <end position="632"/>
    </location>
</feature>
<keyword evidence="6" id="KW-0808">Transferase</keyword>
<dbReference type="EMBL" id="KI536661">
    <property type="protein sequence ID" value="ESR56746.1"/>
    <property type="molecule type" value="Genomic_DNA"/>
</dbReference>
<evidence type="ECO:0000256" key="13">
    <source>
        <dbReference type="PROSITE-ProRule" id="PRU00117"/>
    </source>
</evidence>
<dbReference type="CDD" id="cd11364">
    <property type="entry name" value="RNase_PH_PNPase_2"/>
    <property type="match status" value="1"/>
</dbReference>
<dbReference type="FunCoup" id="V4U3L7">
    <property type="interactions" value="905"/>
</dbReference>
<keyword evidence="8" id="KW-0540">Nuclease</keyword>
<feature type="domain" description="S1 motif" evidence="15">
    <location>
        <begin position="493"/>
        <end position="562"/>
    </location>
</feature>
<dbReference type="GO" id="GO:0005739">
    <property type="term" value="C:mitochondrion"/>
    <property type="evidence" value="ECO:0007669"/>
    <property type="project" value="TreeGrafter"/>
</dbReference>
<dbReference type="FunFam" id="2.40.50.140:FF:000158">
    <property type="entry name" value="Polyribonucleotide nucleotidyltransferase 1, chloroplastic"/>
    <property type="match status" value="1"/>
</dbReference>
<feature type="region of interest" description="Disordered" evidence="14">
    <location>
        <begin position="569"/>
        <end position="645"/>
    </location>
</feature>
<dbReference type="GO" id="GO:0000958">
    <property type="term" value="P:mitochondrial mRNA catabolic process"/>
    <property type="evidence" value="ECO:0007669"/>
    <property type="project" value="TreeGrafter"/>
</dbReference>
<dbReference type="SMART" id="SM00322">
    <property type="entry name" value="KH"/>
    <property type="match status" value="1"/>
</dbReference>
<dbReference type="InterPro" id="IPR003029">
    <property type="entry name" value="S1_domain"/>
</dbReference>